<dbReference type="SMART" id="SM00530">
    <property type="entry name" value="HTH_XRE"/>
    <property type="match status" value="1"/>
</dbReference>
<name>A0ABP8BX07_9ACTN</name>
<keyword evidence="3" id="KW-1185">Reference proteome</keyword>
<comment type="caution">
    <text evidence="2">The sequence shown here is derived from an EMBL/GenBank/DDBJ whole genome shotgun (WGS) entry which is preliminary data.</text>
</comment>
<dbReference type="Pfam" id="PF13560">
    <property type="entry name" value="HTH_31"/>
    <property type="match status" value="1"/>
</dbReference>
<dbReference type="CDD" id="cd00093">
    <property type="entry name" value="HTH_XRE"/>
    <property type="match status" value="1"/>
</dbReference>
<dbReference type="InterPro" id="IPR010982">
    <property type="entry name" value="Lambda_DNA-bd_dom_sf"/>
</dbReference>
<dbReference type="Pfam" id="PF19054">
    <property type="entry name" value="DUF5753"/>
    <property type="match status" value="1"/>
</dbReference>
<dbReference type="EMBL" id="BAABAS010000004">
    <property type="protein sequence ID" value="GAA4227917.1"/>
    <property type="molecule type" value="Genomic_DNA"/>
</dbReference>
<evidence type="ECO:0000313" key="2">
    <source>
        <dbReference type="EMBL" id="GAA4227917.1"/>
    </source>
</evidence>
<dbReference type="Gene3D" id="1.10.260.40">
    <property type="entry name" value="lambda repressor-like DNA-binding domains"/>
    <property type="match status" value="1"/>
</dbReference>
<evidence type="ECO:0000313" key="3">
    <source>
        <dbReference type="Proteomes" id="UP001501710"/>
    </source>
</evidence>
<sequence length="293" mass="32975">MSSPFVRRRRLATELRALREQRGLTADEVAAQIYRSRMMVSKLENARCSPNIGVVMKILDVLEAPADQYNDIVTIARDAAERGWWDAYGDAMGARQRIYADLESGAATIREYNQFTIPGALQTPDFIKFIIEMAAAEGRIDFVAERLMEARQRRQAHLLGPQGPRYEIILDEVVVRRPTAPAQVMLNQLRALIETAAKHPRVTVLILPLAADFTGRLLPKSAFFLFDFIDPSDPPMAVVDTVSTDIVHTEHDEIMRYNQRYEHLRQAALSGAASLGLLTDAADDLENRIELSR</sequence>
<evidence type="ECO:0000259" key="1">
    <source>
        <dbReference type="PROSITE" id="PS50943"/>
    </source>
</evidence>
<dbReference type="Proteomes" id="UP001501710">
    <property type="component" value="Unassembled WGS sequence"/>
</dbReference>
<dbReference type="PROSITE" id="PS50943">
    <property type="entry name" value="HTH_CROC1"/>
    <property type="match status" value="1"/>
</dbReference>
<organism evidence="2 3">
    <name type="scientific">Actinomadura meridiana</name>
    <dbReference type="NCBI Taxonomy" id="559626"/>
    <lineage>
        <taxon>Bacteria</taxon>
        <taxon>Bacillati</taxon>
        <taxon>Actinomycetota</taxon>
        <taxon>Actinomycetes</taxon>
        <taxon>Streptosporangiales</taxon>
        <taxon>Thermomonosporaceae</taxon>
        <taxon>Actinomadura</taxon>
    </lineage>
</organism>
<accession>A0ABP8BX07</accession>
<feature type="domain" description="HTH cro/C1-type" evidence="1">
    <location>
        <begin position="15"/>
        <end position="69"/>
    </location>
</feature>
<proteinExistence type="predicted"/>
<gene>
    <name evidence="2" type="ORF">GCM10022254_16740</name>
</gene>
<dbReference type="InterPro" id="IPR043917">
    <property type="entry name" value="DUF5753"/>
</dbReference>
<reference evidence="3" key="1">
    <citation type="journal article" date="2019" name="Int. J. Syst. Evol. Microbiol.">
        <title>The Global Catalogue of Microorganisms (GCM) 10K type strain sequencing project: providing services to taxonomists for standard genome sequencing and annotation.</title>
        <authorList>
            <consortium name="The Broad Institute Genomics Platform"/>
            <consortium name="The Broad Institute Genome Sequencing Center for Infectious Disease"/>
            <person name="Wu L."/>
            <person name="Ma J."/>
        </authorList>
    </citation>
    <scope>NUCLEOTIDE SEQUENCE [LARGE SCALE GENOMIC DNA]</scope>
    <source>
        <strain evidence="3">JCM 17440</strain>
    </source>
</reference>
<protein>
    <submittedName>
        <fullName evidence="2">Helix-turn-helix transcriptional regulator</fullName>
    </submittedName>
</protein>
<dbReference type="InterPro" id="IPR001387">
    <property type="entry name" value="Cro/C1-type_HTH"/>
</dbReference>
<dbReference type="SUPFAM" id="SSF47413">
    <property type="entry name" value="lambda repressor-like DNA-binding domains"/>
    <property type="match status" value="1"/>
</dbReference>